<reference evidence="2 3" key="1">
    <citation type="submission" date="2015-05" db="EMBL/GenBank/DDBJ databases">
        <title>Draft Genome assembly of Streptomyces showdoensis.</title>
        <authorList>
            <person name="Thapa K.K."/>
            <person name="Metsa-Ketela M."/>
        </authorList>
    </citation>
    <scope>NUCLEOTIDE SEQUENCE [LARGE SCALE GENOMIC DNA]</scope>
    <source>
        <strain evidence="2 3">ATCC 15227</strain>
    </source>
</reference>
<feature type="region of interest" description="Disordered" evidence="1">
    <location>
        <begin position="153"/>
        <end position="180"/>
    </location>
</feature>
<feature type="compositionally biased region" description="Gly residues" evidence="1">
    <location>
        <begin position="168"/>
        <end position="180"/>
    </location>
</feature>
<organism evidence="2 3">
    <name type="scientific">Streptomyces showdoensis</name>
    <dbReference type="NCBI Taxonomy" id="68268"/>
    <lineage>
        <taxon>Bacteria</taxon>
        <taxon>Bacillati</taxon>
        <taxon>Actinomycetota</taxon>
        <taxon>Actinomycetes</taxon>
        <taxon>Kitasatosporales</taxon>
        <taxon>Streptomycetaceae</taxon>
        <taxon>Streptomyces</taxon>
    </lineage>
</organism>
<comment type="caution">
    <text evidence="2">The sequence shown here is derived from an EMBL/GenBank/DDBJ whole genome shotgun (WGS) entry which is preliminary data.</text>
</comment>
<evidence type="ECO:0000313" key="2">
    <source>
        <dbReference type="EMBL" id="KKZ72110.1"/>
    </source>
</evidence>
<dbReference type="RefSeq" id="WP_046909272.1">
    <property type="nucleotide sequence ID" value="NZ_BAAAXG010000009.1"/>
</dbReference>
<dbReference type="AlphaFoldDB" id="A0A2P2GKS5"/>
<dbReference type="Proteomes" id="UP000265325">
    <property type="component" value="Unassembled WGS sequence"/>
</dbReference>
<proteinExistence type="predicted"/>
<evidence type="ECO:0000313" key="3">
    <source>
        <dbReference type="Proteomes" id="UP000265325"/>
    </source>
</evidence>
<name>A0A2P2GKS5_STREW</name>
<protein>
    <submittedName>
        <fullName evidence="2">Uncharacterized protein</fullName>
    </submittedName>
</protein>
<dbReference type="OrthoDB" id="4301188at2"/>
<keyword evidence="3" id="KW-1185">Reference proteome</keyword>
<gene>
    <name evidence="2" type="ORF">VO63_20255</name>
</gene>
<dbReference type="EMBL" id="LAQS01000030">
    <property type="protein sequence ID" value="KKZ72110.1"/>
    <property type="molecule type" value="Genomic_DNA"/>
</dbReference>
<evidence type="ECO:0000256" key="1">
    <source>
        <dbReference type="SAM" id="MobiDB-lite"/>
    </source>
</evidence>
<sequence length="180" mass="19728">MLARGGEDLDVRRRYLVAAGHLQLPAEPEAVHLALYSWQDRLEDWVVGQGLCGRSVDSVPLFGGAAASCGSCLSYLPAYEEALRREVTALEGRAEARTARAHAGDTVENGAWFTVWLEARWEWVTSRMTTEQREYAADRVAAYSAYLAAVDGEPERGEPAGLRWWRDSGGGGSRRGGGDR</sequence>
<accession>A0A2P2GKS5</accession>